<name>A0A8X6PG25_NEPPI</name>
<protein>
    <submittedName>
        <fullName evidence="1">Uncharacterized protein</fullName>
    </submittedName>
</protein>
<comment type="caution">
    <text evidence="1">The sequence shown here is derived from an EMBL/GenBank/DDBJ whole genome shotgun (WGS) entry which is preliminary data.</text>
</comment>
<evidence type="ECO:0000313" key="2">
    <source>
        <dbReference type="Proteomes" id="UP000887013"/>
    </source>
</evidence>
<dbReference type="AlphaFoldDB" id="A0A8X6PG25"/>
<gene>
    <name evidence="1" type="ORF">NPIL_104481</name>
</gene>
<reference evidence="1" key="1">
    <citation type="submission" date="2020-08" db="EMBL/GenBank/DDBJ databases">
        <title>Multicomponent nature underlies the extraordinary mechanical properties of spider dragline silk.</title>
        <authorList>
            <person name="Kono N."/>
            <person name="Nakamura H."/>
            <person name="Mori M."/>
            <person name="Yoshida Y."/>
            <person name="Ohtoshi R."/>
            <person name="Malay A.D."/>
            <person name="Moran D.A.P."/>
            <person name="Tomita M."/>
            <person name="Numata K."/>
            <person name="Arakawa K."/>
        </authorList>
    </citation>
    <scope>NUCLEOTIDE SEQUENCE</scope>
</reference>
<feature type="non-terminal residue" evidence="1">
    <location>
        <position position="1"/>
    </location>
</feature>
<proteinExistence type="predicted"/>
<keyword evidence="2" id="KW-1185">Reference proteome</keyword>
<organism evidence="1 2">
    <name type="scientific">Nephila pilipes</name>
    <name type="common">Giant wood spider</name>
    <name type="synonym">Nephila maculata</name>
    <dbReference type="NCBI Taxonomy" id="299642"/>
    <lineage>
        <taxon>Eukaryota</taxon>
        <taxon>Metazoa</taxon>
        <taxon>Ecdysozoa</taxon>
        <taxon>Arthropoda</taxon>
        <taxon>Chelicerata</taxon>
        <taxon>Arachnida</taxon>
        <taxon>Araneae</taxon>
        <taxon>Araneomorphae</taxon>
        <taxon>Entelegynae</taxon>
        <taxon>Araneoidea</taxon>
        <taxon>Nephilidae</taxon>
        <taxon>Nephila</taxon>
    </lineage>
</organism>
<dbReference type="EMBL" id="BMAW01114641">
    <property type="protein sequence ID" value="GFT62599.1"/>
    <property type="molecule type" value="Genomic_DNA"/>
</dbReference>
<evidence type="ECO:0000313" key="1">
    <source>
        <dbReference type="EMBL" id="GFT62599.1"/>
    </source>
</evidence>
<dbReference type="Proteomes" id="UP000887013">
    <property type="component" value="Unassembled WGS sequence"/>
</dbReference>
<sequence>SRLQNIRIFFCQALYYICSKICQPIHKNENLISSTTTTTVKWFYSCKIKRQFPFPLRNRSRKSSPTTSFEGTVVTSETNIAYQTSHRIVRKRYMICNVLDQNECIYVLDLELLQQIMINGDLNVQKLQNLIIVSLL</sequence>
<accession>A0A8X6PG25</accession>